<dbReference type="AlphaFoldDB" id="A0A914VSR3"/>
<proteinExistence type="predicted"/>
<evidence type="ECO:0000313" key="2">
    <source>
        <dbReference type="WBParaSite" id="PSAMB.scaffold24236size377.g39070.t1"/>
    </source>
</evidence>
<keyword evidence="1" id="KW-1185">Reference proteome</keyword>
<evidence type="ECO:0000313" key="1">
    <source>
        <dbReference type="Proteomes" id="UP000887566"/>
    </source>
</evidence>
<dbReference type="WBParaSite" id="PSAMB.scaffold24236size377.g39070.t1">
    <property type="protein sequence ID" value="PSAMB.scaffold24236size377.g39070.t1"/>
    <property type="gene ID" value="PSAMB.scaffold24236size377.g39070"/>
</dbReference>
<accession>A0A914VSR3</accession>
<reference evidence="2 3" key="1">
    <citation type="submission" date="2022-11" db="UniProtKB">
        <authorList>
            <consortium name="WormBaseParasite"/>
        </authorList>
    </citation>
    <scope>IDENTIFICATION</scope>
</reference>
<sequence>VYVEPDELVCQPVHSSRSRAFLPTDSEPRTNLVLSEYALDSMASSNV</sequence>
<dbReference type="WBParaSite" id="PSAMB.scaffold24724size340.g39086.t1">
    <property type="protein sequence ID" value="PSAMB.scaffold24724size340.g39086.t1"/>
    <property type="gene ID" value="PSAMB.scaffold24724size340.g39086"/>
</dbReference>
<organism evidence="1 2">
    <name type="scientific">Plectus sambesii</name>
    <dbReference type="NCBI Taxonomy" id="2011161"/>
    <lineage>
        <taxon>Eukaryota</taxon>
        <taxon>Metazoa</taxon>
        <taxon>Ecdysozoa</taxon>
        <taxon>Nematoda</taxon>
        <taxon>Chromadorea</taxon>
        <taxon>Plectida</taxon>
        <taxon>Plectina</taxon>
        <taxon>Plectoidea</taxon>
        <taxon>Plectidae</taxon>
        <taxon>Plectus</taxon>
    </lineage>
</organism>
<dbReference type="Proteomes" id="UP000887566">
    <property type="component" value="Unplaced"/>
</dbReference>
<evidence type="ECO:0000313" key="3">
    <source>
        <dbReference type="WBParaSite" id="PSAMB.scaffold24724size340.g39086.t1"/>
    </source>
</evidence>
<protein>
    <submittedName>
        <fullName evidence="2 3">Uncharacterized protein</fullName>
    </submittedName>
</protein>
<name>A0A914VSR3_9BILA</name>